<protein>
    <recommendedName>
        <fullName evidence="8">Homeobox domain-containing protein</fullName>
    </recommendedName>
</protein>
<name>A0AAW0TSW8_SCYPA</name>
<reference evidence="9 10" key="1">
    <citation type="submission" date="2023-03" db="EMBL/GenBank/DDBJ databases">
        <title>High-quality genome of Scylla paramamosain provides insights in environmental adaptation.</title>
        <authorList>
            <person name="Zhang L."/>
        </authorList>
    </citation>
    <scope>NUCLEOTIDE SEQUENCE [LARGE SCALE GENOMIC DNA]</scope>
    <source>
        <strain evidence="9">LZ_2023a</strain>
        <tissue evidence="9">Muscle</tissue>
    </source>
</reference>
<dbReference type="EMBL" id="JARAKH010000025">
    <property type="protein sequence ID" value="KAK8390642.1"/>
    <property type="molecule type" value="Genomic_DNA"/>
</dbReference>
<feature type="domain" description="Homeobox" evidence="8">
    <location>
        <begin position="174"/>
        <end position="234"/>
    </location>
</feature>
<evidence type="ECO:0000313" key="10">
    <source>
        <dbReference type="Proteomes" id="UP001487740"/>
    </source>
</evidence>
<feature type="region of interest" description="Disordered" evidence="7">
    <location>
        <begin position="1"/>
        <end position="88"/>
    </location>
</feature>
<dbReference type="SMART" id="SM00389">
    <property type="entry name" value="HOX"/>
    <property type="match status" value="1"/>
</dbReference>
<dbReference type="AlphaFoldDB" id="A0AAW0TSW8"/>
<evidence type="ECO:0000256" key="5">
    <source>
        <dbReference type="PROSITE-ProRule" id="PRU00108"/>
    </source>
</evidence>
<gene>
    <name evidence="9" type="ORF">O3P69_010385</name>
</gene>
<evidence type="ECO:0000256" key="2">
    <source>
        <dbReference type="ARBA" id="ARBA00023125"/>
    </source>
</evidence>
<dbReference type="PANTHER" id="PTHR24324">
    <property type="entry name" value="HOMEOBOX PROTEIN HHEX"/>
    <property type="match status" value="1"/>
</dbReference>
<feature type="compositionally biased region" description="Basic and acidic residues" evidence="7">
    <location>
        <begin position="260"/>
        <end position="272"/>
    </location>
</feature>
<feature type="DNA-binding region" description="Homeobox" evidence="5">
    <location>
        <begin position="176"/>
        <end position="235"/>
    </location>
</feature>
<dbReference type="Pfam" id="PF00046">
    <property type="entry name" value="Homeodomain"/>
    <property type="match status" value="1"/>
</dbReference>
<evidence type="ECO:0000313" key="9">
    <source>
        <dbReference type="EMBL" id="KAK8390642.1"/>
    </source>
</evidence>
<keyword evidence="10" id="KW-1185">Reference proteome</keyword>
<dbReference type="InterPro" id="IPR009057">
    <property type="entry name" value="Homeodomain-like_sf"/>
</dbReference>
<dbReference type="SUPFAM" id="SSF46689">
    <property type="entry name" value="Homeodomain-like"/>
    <property type="match status" value="1"/>
</dbReference>
<dbReference type="Proteomes" id="UP001487740">
    <property type="component" value="Unassembled WGS sequence"/>
</dbReference>
<dbReference type="GO" id="GO:0000981">
    <property type="term" value="F:DNA-binding transcription factor activity, RNA polymerase II-specific"/>
    <property type="evidence" value="ECO:0007669"/>
    <property type="project" value="InterPro"/>
</dbReference>
<keyword evidence="4 5" id="KW-0539">Nucleus</keyword>
<dbReference type="PANTHER" id="PTHR24324:SF5">
    <property type="entry name" value="HEMATOPOIETICALLY-EXPRESSED HOMEOBOX PROTEIN HHEX"/>
    <property type="match status" value="1"/>
</dbReference>
<evidence type="ECO:0000256" key="7">
    <source>
        <dbReference type="SAM" id="MobiDB-lite"/>
    </source>
</evidence>
<dbReference type="CDD" id="cd00086">
    <property type="entry name" value="homeodomain"/>
    <property type="match status" value="1"/>
</dbReference>
<dbReference type="GO" id="GO:0000978">
    <property type="term" value="F:RNA polymerase II cis-regulatory region sequence-specific DNA binding"/>
    <property type="evidence" value="ECO:0007669"/>
    <property type="project" value="TreeGrafter"/>
</dbReference>
<evidence type="ECO:0000256" key="4">
    <source>
        <dbReference type="ARBA" id="ARBA00023242"/>
    </source>
</evidence>
<dbReference type="InterPro" id="IPR001356">
    <property type="entry name" value="HD"/>
</dbReference>
<dbReference type="InterPro" id="IPR017970">
    <property type="entry name" value="Homeobox_CS"/>
</dbReference>
<comment type="caution">
    <text evidence="9">The sequence shown here is derived from an EMBL/GenBank/DDBJ whole genome shotgun (WGS) entry which is preliminary data.</text>
</comment>
<dbReference type="GO" id="GO:0005634">
    <property type="term" value="C:nucleus"/>
    <property type="evidence" value="ECO:0007669"/>
    <property type="project" value="UniProtKB-SubCell"/>
</dbReference>
<feature type="region of interest" description="Disordered" evidence="7">
    <location>
        <begin position="235"/>
        <end position="295"/>
    </location>
</feature>
<feature type="compositionally biased region" description="Low complexity" evidence="7">
    <location>
        <begin position="11"/>
        <end position="36"/>
    </location>
</feature>
<sequence>MVTRYTIDQILSRGSSSSPPATPSPTLLSTTPHSPLWRPTPLADGPLETSHHLTANHRYKVPHHRDARTDSLTTDDEEETQTGRDGRAEDMHRLACPVPLRPHLNLPLRDTPPLEAFGLRPDLGYAGLEGGVYGLMLRQYMEAHYHLGGPRSLLPLSFQGYDSGLVNSVGSGRTRRRGGQVRFTTQQTRQLETWFVRHKYITPAQRKTIARELSLHEKQVKTWFQNRRAKWRKVQAQGCGEEGAAGGVDVRASSPATSHDGSEIDPTEHHLAGEGAEGASRPDDATLLFETEVEN</sequence>
<dbReference type="InterPro" id="IPR051000">
    <property type="entry name" value="Homeobox_DNA-bind_prot"/>
</dbReference>
<proteinExistence type="predicted"/>
<accession>A0AAW0TSW8</accession>
<keyword evidence="2 5" id="KW-0238">DNA-binding</keyword>
<evidence type="ECO:0000259" key="8">
    <source>
        <dbReference type="PROSITE" id="PS50071"/>
    </source>
</evidence>
<dbReference type="PROSITE" id="PS00027">
    <property type="entry name" value="HOMEOBOX_1"/>
    <property type="match status" value="1"/>
</dbReference>
<evidence type="ECO:0000256" key="6">
    <source>
        <dbReference type="RuleBase" id="RU000682"/>
    </source>
</evidence>
<dbReference type="PROSITE" id="PS50071">
    <property type="entry name" value="HOMEOBOX_2"/>
    <property type="match status" value="1"/>
</dbReference>
<evidence type="ECO:0000256" key="1">
    <source>
        <dbReference type="ARBA" id="ARBA00004123"/>
    </source>
</evidence>
<comment type="subcellular location">
    <subcellularLocation>
        <location evidence="1 5 6">Nucleus</location>
    </subcellularLocation>
</comment>
<feature type="compositionally biased region" description="Basic residues" evidence="7">
    <location>
        <begin position="54"/>
        <end position="66"/>
    </location>
</feature>
<dbReference type="GO" id="GO:0030154">
    <property type="term" value="P:cell differentiation"/>
    <property type="evidence" value="ECO:0007669"/>
    <property type="project" value="TreeGrafter"/>
</dbReference>
<dbReference type="Gene3D" id="1.10.10.60">
    <property type="entry name" value="Homeodomain-like"/>
    <property type="match status" value="1"/>
</dbReference>
<organism evidence="9 10">
    <name type="scientific">Scylla paramamosain</name>
    <name type="common">Mud crab</name>
    <dbReference type="NCBI Taxonomy" id="85552"/>
    <lineage>
        <taxon>Eukaryota</taxon>
        <taxon>Metazoa</taxon>
        <taxon>Ecdysozoa</taxon>
        <taxon>Arthropoda</taxon>
        <taxon>Crustacea</taxon>
        <taxon>Multicrustacea</taxon>
        <taxon>Malacostraca</taxon>
        <taxon>Eumalacostraca</taxon>
        <taxon>Eucarida</taxon>
        <taxon>Decapoda</taxon>
        <taxon>Pleocyemata</taxon>
        <taxon>Brachyura</taxon>
        <taxon>Eubrachyura</taxon>
        <taxon>Portunoidea</taxon>
        <taxon>Portunidae</taxon>
        <taxon>Portuninae</taxon>
        <taxon>Scylla</taxon>
    </lineage>
</organism>
<keyword evidence="3 5" id="KW-0371">Homeobox</keyword>
<evidence type="ECO:0000256" key="3">
    <source>
        <dbReference type="ARBA" id="ARBA00023155"/>
    </source>
</evidence>